<comment type="caution">
    <text evidence="14">The sequence shown here is derived from an EMBL/GenBank/DDBJ whole genome shotgun (WGS) entry which is preliminary data.</text>
</comment>
<dbReference type="InterPro" id="IPR003146">
    <property type="entry name" value="M14A_act_pep"/>
</dbReference>
<keyword evidence="3" id="KW-0121">Carboxypeptidase</keyword>
<keyword evidence="4" id="KW-0645">Protease</keyword>
<evidence type="ECO:0000313" key="14">
    <source>
        <dbReference type="EMBL" id="OXU26456.1"/>
    </source>
</evidence>
<feature type="domain" description="Peptidase M14" evidence="13">
    <location>
        <begin position="166"/>
        <end position="425"/>
    </location>
</feature>
<dbReference type="FunFam" id="3.40.630.10:FF:000084">
    <property type="entry name" value="Carboxypeptidase B2"/>
    <property type="match status" value="1"/>
</dbReference>
<evidence type="ECO:0000256" key="5">
    <source>
        <dbReference type="ARBA" id="ARBA00022723"/>
    </source>
</evidence>
<dbReference type="PRINTS" id="PR00765">
    <property type="entry name" value="CRBOXYPTASEA"/>
</dbReference>
<evidence type="ECO:0000256" key="12">
    <source>
        <dbReference type="SAM" id="Phobius"/>
    </source>
</evidence>
<keyword evidence="12" id="KW-0812">Transmembrane</keyword>
<reference evidence="14 15" key="1">
    <citation type="journal article" date="2017" name="Curr. Biol.">
        <title>The Evolution of Venom by Co-option of Single-Copy Genes.</title>
        <authorList>
            <person name="Martinson E.O."/>
            <person name="Mrinalini"/>
            <person name="Kelkar Y.D."/>
            <person name="Chang C.H."/>
            <person name="Werren J.H."/>
        </authorList>
    </citation>
    <scope>NUCLEOTIDE SEQUENCE [LARGE SCALE GENOMIC DNA]</scope>
    <source>
        <strain evidence="14 15">Alberta</strain>
        <tissue evidence="14">Whole body</tissue>
    </source>
</reference>
<keyword evidence="7" id="KW-0378">Hydrolase</keyword>
<accession>A0A232F6H3</accession>
<dbReference type="InterPro" id="IPR036990">
    <property type="entry name" value="M14A-like_propep"/>
</dbReference>
<dbReference type="PANTHER" id="PTHR11705:SF153">
    <property type="entry name" value="ZINC CARBOXYPEPTIDASE A 1-LIKE PROTEIN"/>
    <property type="match status" value="1"/>
</dbReference>
<evidence type="ECO:0000256" key="9">
    <source>
        <dbReference type="ARBA" id="ARBA00023049"/>
    </source>
</evidence>
<keyword evidence="15" id="KW-1185">Reference proteome</keyword>
<dbReference type="Pfam" id="PF00246">
    <property type="entry name" value="Peptidase_M14"/>
    <property type="match status" value="1"/>
</dbReference>
<feature type="active site" description="Proton donor/acceptor" evidence="11">
    <location>
        <position position="398"/>
    </location>
</feature>
<evidence type="ECO:0000256" key="7">
    <source>
        <dbReference type="ARBA" id="ARBA00022801"/>
    </source>
</evidence>
<evidence type="ECO:0000256" key="10">
    <source>
        <dbReference type="ARBA" id="ARBA00023157"/>
    </source>
</evidence>
<feature type="transmembrane region" description="Helical" evidence="12">
    <location>
        <begin position="41"/>
        <end position="60"/>
    </location>
</feature>
<keyword evidence="6" id="KW-0732">Signal</keyword>
<keyword evidence="12" id="KW-1133">Transmembrane helix</keyword>
<dbReference type="GO" id="GO:0004181">
    <property type="term" value="F:metallocarboxypeptidase activity"/>
    <property type="evidence" value="ECO:0007669"/>
    <property type="project" value="InterPro"/>
</dbReference>
<comment type="cofactor">
    <cofactor evidence="1">
        <name>Zn(2+)</name>
        <dbReference type="ChEBI" id="CHEBI:29105"/>
    </cofactor>
</comment>
<dbReference type="GO" id="GO:0008270">
    <property type="term" value="F:zinc ion binding"/>
    <property type="evidence" value="ECO:0007669"/>
    <property type="project" value="InterPro"/>
</dbReference>
<evidence type="ECO:0000259" key="13">
    <source>
        <dbReference type="PROSITE" id="PS52035"/>
    </source>
</evidence>
<dbReference type="PANTHER" id="PTHR11705">
    <property type="entry name" value="PROTEASE FAMILY M14 CARBOXYPEPTIDASE A,B"/>
    <property type="match status" value="1"/>
</dbReference>
<organism evidence="14 15">
    <name type="scientific">Trichomalopsis sarcophagae</name>
    <dbReference type="NCBI Taxonomy" id="543379"/>
    <lineage>
        <taxon>Eukaryota</taxon>
        <taxon>Metazoa</taxon>
        <taxon>Ecdysozoa</taxon>
        <taxon>Arthropoda</taxon>
        <taxon>Hexapoda</taxon>
        <taxon>Insecta</taxon>
        <taxon>Pterygota</taxon>
        <taxon>Neoptera</taxon>
        <taxon>Endopterygota</taxon>
        <taxon>Hymenoptera</taxon>
        <taxon>Apocrita</taxon>
        <taxon>Proctotrupomorpha</taxon>
        <taxon>Chalcidoidea</taxon>
        <taxon>Pteromalidae</taxon>
        <taxon>Pteromalinae</taxon>
        <taxon>Trichomalopsis</taxon>
    </lineage>
</organism>
<dbReference type="GO" id="GO:0006508">
    <property type="term" value="P:proteolysis"/>
    <property type="evidence" value="ECO:0007669"/>
    <property type="project" value="UniProtKB-KW"/>
</dbReference>
<name>A0A232F6H3_9HYME</name>
<dbReference type="PROSITE" id="PS52035">
    <property type="entry name" value="PEPTIDASE_M14"/>
    <property type="match status" value="1"/>
</dbReference>
<dbReference type="SUPFAM" id="SSF54897">
    <property type="entry name" value="Protease propeptides/inhibitors"/>
    <property type="match status" value="1"/>
</dbReference>
<dbReference type="Proteomes" id="UP000215335">
    <property type="component" value="Unassembled WGS sequence"/>
</dbReference>
<evidence type="ECO:0000256" key="3">
    <source>
        <dbReference type="ARBA" id="ARBA00022645"/>
    </source>
</evidence>
<keyword evidence="5" id="KW-0479">Metal-binding</keyword>
<proteinExistence type="inferred from homology"/>
<dbReference type="SUPFAM" id="SSF53187">
    <property type="entry name" value="Zn-dependent exopeptidases"/>
    <property type="match status" value="1"/>
</dbReference>
<dbReference type="EMBL" id="NNAY01000796">
    <property type="protein sequence ID" value="OXU26456.1"/>
    <property type="molecule type" value="Genomic_DNA"/>
</dbReference>
<evidence type="ECO:0000256" key="8">
    <source>
        <dbReference type="ARBA" id="ARBA00022833"/>
    </source>
</evidence>
<dbReference type="STRING" id="543379.A0A232F6H3"/>
<dbReference type="GO" id="GO:0005615">
    <property type="term" value="C:extracellular space"/>
    <property type="evidence" value="ECO:0007669"/>
    <property type="project" value="TreeGrafter"/>
</dbReference>
<gene>
    <name evidence="14" type="ORF">TSAR_009733</name>
</gene>
<comment type="similarity">
    <text evidence="2 11">Belongs to the peptidase M14 family.</text>
</comment>
<keyword evidence="12" id="KW-0472">Membrane</keyword>
<dbReference type="Pfam" id="PF02244">
    <property type="entry name" value="Propep_M14"/>
    <property type="match status" value="1"/>
</dbReference>
<keyword evidence="9" id="KW-0482">Metalloprotease</keyword>
<evidence type="ECO:0000256" key="1">
    <source>
        <dbReference type="ARBA" id="ARBA00001947"/>
    </source>
</evidence>
<evidence type="ECO:0000256" key="6">
    <source>
        <dbReference type="ARBA" id="ARBA00022729"/>
    </source>
</evidence>
<dbReference type="SMART" id="SM00631">
    <property type="entry name" value="Zn_pept"/>
    <property type="match status" value="1"/>
</dbReference>
<protein>
    <recommendedName>
        <fullName evidence="13">Peptidase M14 domain-containing protein</fullName>
    </recommendedName>
</protein>
<keyword evidence="8" id="KW-0862">Zinc</keyword>
<dbReference type="Gene3D" id="3.30.70.340">
    <property type="entry name" value="Metallocarboxypeptidase-like"/>
    <property type="match status" value="1"/>
</dbReference>
<evidence type="ECO:0000256" key="4">
    <source>
        <dbReference type="ARBA" id="ARBA00022670"/>
    </source>
</evidence>
<dbReference type="AlphaFoldDB" id="A0A232F6H3"/>
<dbReference type="Gene3D" id="3.40.630.10">
    <property type="entry name" value="Zn peptidases"/>
    <property type="match status" value="1"/>
</dbReference>
<evidence type="ECO:0000256" key="11">
    <source>
        <dbReference type="PROSITE-ProRule" id="PRU01379"/>
    </source>
</evidence>
<dbReference type="InterPro" id="IPR000834">
    <property type="entry name" value="Peptidase_M14"/>
</dbReference>
<evidence type="ECO:0000256" key="2">
    <source>
        <dbReference type="ARBA" id="ARBA00005988"/>
    </source>
</evidence>
<sequence>MRQKYTLRGTAETNGMLWSVPEKAVSLRISRGMSLFEQMTLKFLTLLAVVASATAIIMQYDKYKVFRINPLYEEQNIILTSLEVARVYYTFQNKTTFPSLLKYSFWKSPSHNHPSDLMVAPEKLNEFFHTMNVTGIRYENYIDNVETLIRNENLSSKTNSSFDWTSYYTLEEVYQWLDILERSHPNVVKVIIGGHSYEDRDIKGIKLSFSRNNPGIFIEGGIHAREWISPATVTYSINEFLTSKEPSVRKLAESHGWYIFPTHCGVNRSKNADGCYGADGNRNWNNMWMIGASKNGCENVYAGSAAFSEIEMKSIFHCYSQLLLLPYRHIKEHVDNYDVMPLRKDTVRSILWERFTKHFVSKFNSTADNQACMNNPGSGISIDWVKNSLKLPVVFLFELRDKGNDPIIPNSQEILDGLLVLFNEENKHGYQ</sequence>
<keyword evidence="10" id="KW-1015">Disulfide bond</keyword>
<evidence type="ECO:0000313" key="15">
    <source>
        <dbReference type="Proteomes" id="UP000215335"/>
    </source>
</evidence>